<dbReference type="InterPro" id="IPR008922">
    <property type="entry name" value="Di-copper_centre_dom_sf"/>
</dbReference>
<dbReference type="PANTHER" id="PTHR11474:SF123">
    <property type="entry name" value="CATECHOL OXIDASE"/>
    <property type="match status" value="1"/>
</dbReference>
<dbReference type="PRINTS" id="PR00092">
    <property type="entry name" value="TYROSINASE"/>
</dbReference>
<dbReference type="Gene3D" id="1.10.1280.10">
    <property type="entry name" value="Di-copper center containing domain from catechol oxidase"/>
    <property type="match status" value="1"/>
</dbReference>
<dbReference type="PROSITE" id="PS00497">
    <property type="entry name" value="TYROSINASE_1"/>
    <property type="match status" value="1"/>
</dbReference>
<organism evidence="4 5">
    <name type="scientific">Salvia divinorum</name>
    <name type="common">Maria pastora</name>
    <name type="synonym">Diviner's sage</name>
    <dbReference type="NCBI Taxonomy" id="28513"/>
    <lineage>
        <taxon>Eukaryota</taxon>
        <taxon>Viridiplantae</taxon>
        <taxon>Streptophyta</taxon>
        <taxon>Embryophyta</taxon>
        <taxon>Tracheophyta</taxon>
        <taxon>Spermatophyta</taxon>
        <taxon>Magnoliopsida</taxon>
        <taxon>eudicotyledons</taxon>
        <taxon>Gunneridae</taxon>
        <taxon>Pentapetalae</taxon>
        <taxon>asterids</taxon>
        <taxon>lamiids</taxon>
        <taxon>Lamiales</taxon>
        <taxon>Lamiaceae</taxon>
        <taxon>Nepetoideae</taxon>
        <taxon>Mentheae</taxon>
        <taxon>Salviinae</taxon>
        <taxon>Salvia</taxon>
        <taxon>Salvia subgen. Calosphace</taxon>
    </lineage>
</organism>
<dbReference type="Proteomes" id="UP001567538">
    <property type="component" value="Unassembled WGS sequence"/>
</dbReference>
<keyword evidence="1" id="KW-0479">Metal-binding</keyword>
<evidence type="ECO:0000256" key="2">
    <source>
        <dbReference type="SAM" id="MobiDB-lite"/>
    </source>
</evidence>
<gene>
    <name evidence="4" type="ORF">AAHA92_19438</name>
</gene>
<dbReference type="GO" id="GO:0004097">
    <property type="term" value="F:catechol oxidase activity"/>
    <property type="evidence" value="ECO:0007669"/>
    <property type="project" value="UniProtKB-EC"/>
</dbReference>
<dbReference type="InterPro" id="IPR002227">
    <property type="entry name" value="Tyrosinase_Cu-bd"/>
</dbReference>
<accession>A0ABD1H8M7</accession>
<reference evidence="4 5" key="1">
    <citation type="submission" date="2024-06" db="EMBL/GenBank/DDBJ databases">
        <title>A chromosome level genome sequence of Diviner's sage (Salvia divinorum).</title>
        <authorList>
            <person name="Ford S.A."/>
            <person name="Ro D.-K."/>
            <person name="Ness R.W."/>
            <person name="Phillips M.A."/>
        </authorList>
    </citation>
    <scope>NUCLEOTIDE SEQUENCE [LARGE SCALE GENOMIC DNA]</scope>
    <source>
        <strain evidence="4">SAF-2024a</strain>
        <tissue evidence="4">Leaf</tissue>
    </source>
</reference>
<proteinExistence type="predicted"/>
<sequence length="225" mass="26249">MHSSLHHQTPPPHFPTSVPKHKAEPPLSRLMQRRLRRPTKSRPPQHAARPRRPLRRIQPHSPGPRRLRQTIQPPDFKKCGVAREFNTGDLLDINCCPPVSDSGFVDYKLPRVSSPRSRPAAYNMSPEQLRKYEEAMRRMRALDKTDPDDPRGFTQQANIHCAYCNGAHDQLGYPGLDLSVHYSWIFFPFHRWYLYFFERILGSLIDDPDFALPYWNWDNDTGISI</sequence>
<feature type="domain" description="Tyrosinase copper-binding" evidence="3">
    <location>
        <begin position="181"/>
        <end position="198"/>
    </location>
</feature>
<evidence type="ECO:0000259" key="3">
    <source>
        <dbReference type="PROSITE" id="PS00497"/>
    </source>
</evidence>
<protein>
    <submittedName>
        <fullName evidence="4">Catechol oxidase</fullName>
        <ecNumber evidence="4">1.10.3.1</ecNumber>
    </submittedName>
</protein>
<keyword evidence="5" id="KW-1185">Reference proteome</keyword>
<comment type="caution">
    <text evidence="4">The sequence shown here is derived from an EMBL/GenBank/DDBJ whole genome shotgun (WGS) entry which is preliminary data.</text>
</comment>
<evidence type="ECO:0000313" key="5">
    <source>
        <dbReference type="Proteomes" id="UP001567538"/>
    </source>
</evidence>
<evidence type="ECO:0000313" key="4">
    <source>
        <dbReference type="EMBL" id="KAL1551618.1"/>
    </source>
</evidence>
<name>A0ABD1H8M7_SALDI</name>
<dbReference type="EMBL" id="JBEAFC010000007">
    <property type="protein sequence ID" value="KAL1551618.1"/>
    <property type="molecule type" value="Genomic_DNA"/>
</dbReference>
<dbReference type="SUPFAM" id="SSF48056">
    <property type="entry name" value="Di-copper centre-containing domain"/>
    <property type="match status" value="1"/>
</dbReference>
<dbReference type="InterPro" id="IPR050316">
    <property type="entry name" value="Tyrosinase/Hemocyanin"/>
</dbReference>
<feature type="compositionally biased region" description="Basic residues" evidence="2">
    <location>
        <begin position="48"/>
        <end position="68"/>
    </location>
</feature>
<dbReference type="GO" id="GO:0046872">
    <property type="term" value="F:metal ion binding"/>
    <property type="evidence" value="ECO:0007669"/>
    <property type="project" value="UniProtKB-KW"/>
</dbReference>
<dbReference type="PANTHER" id="PTHR11474">
    <property type="entry name" value="TYROSINASE FAMILY MEMBER"/>
    <property type="match status" value="1"/>
</dbReference>
<dbReference type="AlphaFoldDB" id="A0ABD1H8M7"/>
<dbReference type="Pfam" id="PF00264">
    <property type="entry name" value="Tyrosinase"/>
    <property type="match status" value="1"/>
</dbReference>
<feature type="region of interest" description="Disordered" evidence="2">
    <location>
        <begin position="1"/>
        <end position="74"/>
    </location>
</feature>
<keyword evidence="4" id="KW-0560">Oxidoreductase</keyword>
<feature type="compositionally biased region" description="Basic residues" evidence="2">
    <location>
        <begin position="31"/>
        <end position="40"/>
    </location>
</feature>
<dbReference type="EC" id="1.10.3.1" evidence="4"/>
<evidence type="ECO:0000256" key="1">
    <source>
        <dbReference type="ARBA" id="ARBA00022723"/>
    </source>
</evidence>